<dbReference type="RefSeq" id="WP_159671501.1">
    <property type="nucleotide sequence ID" value="NZ_LR732544.1"/>
</dbReference>
<reference evidence="3 4" key="1">
    <citation type="submission" date="2020-08" db="EMBL/GenBank/DDBJ databases">
        <title>Whole-Genome Sequence of French Clinical Streptomyces mexicanus Strain Q0842.</title>
        <authorList>
            <person name="Boxberger M."/>
            <person name="La Scola B."/>
        </authorList>
    </citation>
    <scope>NUCLEOTIDE SEQUENCE [LARGE SCALE GENOMIC DNA]</scope>
    <source>
        <strain evidence="3 4">Marseille-Q0842</strain>
    </source>
</reference>
<comment type="caution">
    <text evidence="3">The sequence shown here is derived from an EMBL/GenBank/DDBJ whole genome shotgun (WGS) entry which is preliminary data.</text>
</comment>
<feature type="domain" description="Putative regulatory protein FmdB zinc ribbon" evidence="2">
    <location>
        <begin position="1"/>
        <end position="41"/>
    </location>
</feature>
<dbReference type="OrthoDB" id="9792898at2"/>
<dbReference type="NCBIfam" id="TIGR02605">
    <property type="entry name" value="CxxC_CxxC_SSSS"/>
    <property type="match status" value="1"/>
</dbReference>
<evidence type="ECO:0000259" key="2">
    <source>
        <dbReference type="SMART" id="SM00834"/>
    </source>
</evidence>
<dbReference type="EMBL" id="JACMHY010000007">
    <property type="protein sequence ID" value="MBC2866917.1"/>
    <property type="molecule type" value="Genomic_DNA"/>
</dbReference>
<evidence type="ECO:0000313" key="4">
    <source>
        <dbReference type="Proteomes" id="UP000517694"/>
    </source>
</evidence>
<protein>
    <submittedName>
        <fullName evidence="3">Zinc ribbon domain-containing protein</fullName>
    </submittedName>
</protein>
<dbReference type="Pfam" id="PF09723">
    <property type="entry name" value="Zn_ribbon_8"/>
    <property type="match status" value="1"/>
</dbReference>
<proteinExistence type="predicted"/>
<accession>A0A7X1LRR6</accession>
<dbReference type="Proteomes" id="UP000517694">
    <property type="component" value="Unassembled WGS sequence"/>
</dbReference>
<dbReference type="InterPro" id="IPR013429">
    <property type="entry name" value="Regulatory_FmdB_Zinc_ribbon"/>
</dbReference>
<evidence type="ECO:0000313" key="3">
    <source>
        <dbReference type="EMBL" id="MBC2866917.1"/>
    </source>
</evidence>
<keyword evidence="4" id="KW-1185">Reference proteome</keyword>
<dbReference type="AlphaFoldDB" id="A0A7X1LRR6"/>
<feature type="region of interest" description="Disordered" evidence="1">
    <location>
        <begin position="54"/>
        <end position="90"/>
    </location>
</feature>
<evidence type="ECO:0000256" key="1">
    <source>
        <dbReference type="SAM" id="MobiDB-lite"/>
    </source>
</evidence>
<feature type="compositionally biased region" description="Basic and acidic residues" evidence="1">
    <location>
        <begin position="55"/>
        <end position="70"/>
    </location>
</feature>
<name>A0A7X1LRR6_9ACTN</name>
<sequence length="90" mass="9816">MPMYEYACPCCGRFEKRLAMGSAPHTHACPTCGGSAKRVYSPPGLAFTPASVAALRERDERSREVPDVVRRQAPPPPASRPSHLARLPRS</sequence>
<organism evidence="3 4">
    <name type="scientific">Streptomyces mexicanus</name>
    <dbReference type="NCBI Taxonomy" id="178566"/>
    <lineage>
        <taxon>Bacteria</taxon>
        <taxon>Bacillati</taxon>
        <taxon>Actinomycetota</taxon>
        <taxon>Actinomycetes</taxon>
        <taxon>Kitasatosporales</taxon>
        <taxon>Streptomycetaceae</taxon>
        <taxon>Streptomyces</taxon>
    </lineage>
</organism>
<dbReference type="SMART" id="SM00834">
    <property type="entry name" value="CxxC_CXXC_SSSS"/>
    <property type="match status" value="1"/>
</dbReference>
<gene>
    <name evidence="3" type="ORF">H1R13_18670</name>
</gene>